<gene>
    <name evidence="1" type="ORF">OSB04_019504</name>
</gene>
<accession>A0AA38T3Y5</accession>
<dbReference type="AlphaFoldDB" id="A0AA38T3Y5"/>
<evidence type="ECO:0000313" key="1">
    <source>
        <dbReference type="EMBL" id="KAJ9546961.1"/>
    </source>
</evidence>
<sequence length="126" mass="13878">MAGCMRVCSTLHSSKAFFQKHSLPLIPFIPKLIIQVDDTWKLHILQVFLIVPTLAFTEVFKKCDPESSIKLVCLSAIEEMLSPLSSFIYISTCLPQTILSSNHKGGGLVVKACVVPRVLRSASQSC</sequence>
<dbReference type="EMBL" id="JARYMX010000005">
    <property type="protein sequence ID" value="KAJ9546961.1"/>
    <property type="molecule type" value="Genomic_DNA"/>
</dbReference>
<name>A0AA38T3Y5_9ASTR</name>
<protein>
    <submittedName>
        <fullName evidence="1">Uncharacterized protein</fullName>
    </submittedName>
</protein>
<organism evidence="1 2">
    <name type="scientific">Centaurea solstitialis</name>
    <name type="common">yellow star-thistle</name>
    <dbReference type="NCBI Taxonomy" id="347529"/>
    <lineage>
        <taxon>Eukaryota</taxon>
        <taxon>Viridiplantae</taxon>
        <taxon>Streptophyta</taxon>
        <taxon>Embryophyta</taxon>
        <taxon>Tracheophyta</taxon>
        <taxon>Spermatophyta</taxon>
        <taxon>Magnoliopsida</taxon>
        <taxon>eudicotyledons</taxon>
        <taxon>Gunneridae</taxon>
        <taxon>Pentapetalae</taxon>
        <taxon>asterids</taxon>
        <taxon>campanulids</taxon>
        <taxon>Asterales</taxon>
        <taxon>Asteraceae</taxon>
        <taxon>Carduoideae</taxon>
        <taxon>Cardueae</taxon>
        <taxon>Centaureinae</taxon>
        <taxon>Centaurea</taxon>
    </lineage>
</organism>
<dbReference type="Proteomes" id="UP001172457">
    <property type="component" value="Chromosome 5"/>
</dbReference>
<evidence type="ECO:0000313" key="2">
    <source>
        <dbReference type="Proteomes" id="UP001172457"/>
    </source>
</evidence>
<proteinExistence type="predicted"/>
<reference evidence="1" key="1">
    <citation type="submission" date="2023-03" db="EMBL/GenBank/DDBJ databases">
        <title>Chromosome-scale reference genome and RAD-based genetic map of yellow starthistle (Centaurea solstitialis) reveal putative structural variation and QTLs associated with invader traits.</title>
        <authorList>
            <person name="Reatini B."/>
            <person name="Cang F.A."/>
            <person name="Jiang Q."/>
            <person name="Mckibben M.T.W."/>
            <person name="Barker M.S."/>
            <person name="Rieseberg L.H."/>
            <person name="Dlugosch K.M."/>
        </authorList>
    </citation>
    <scope>NUCLEOTIDE SEQUENCE</scope>
    <source>
        <strain evidence="1">CAN-66</strain>
        <tissue evidence="1">Leaf</tissue>
    </source>
</reference>
<comment type="caution">
    <text evidence="1">The sequence shown here is derived from an EMBL/GenBank/DDBJ whole genome shotgun (WGS) entry which is preliminary data.</text>
</comment>
<keyword evidence="2" id="KW-1185">Reference proteome</keyword>